<gene>
    <name evidence="8 9" type="primary">LOC111138072</name>
</gene>
<dbReference type="Proteomes" id="UP000694844">
    <property type="component" value="Chromosome 5"/>
</dbReference>
<evidence type="ECO:0000256" key="4">
    <source>
        <dbReference type="ARBA" id="ARBA00022989"/>
    </source>
</evidence>
<dbReference type="InterPro" id="IPR010291">
    <property type="entry name" value="Ion_channel_UNC-93"/>
</dbReference>
<keyword evidence="7" id="KW-1185">Reference proteome</keyword>
<evidence type="ECO:0000313" key="8">
    <source>
        <dbReference type="RefSeq" id="XP_022345579.1"/>
    </source>
</evidence>
<evidence type="ECO:0000256" key="3">
    <source>
        <dbReference type="ARBA" id="ARBA00022692"/>
    </source>
</evidence>
<keyword evidence="4 6" id="KW-1133">Transmembrane helix</keyword>
<evidence type="ECO:0000256" key="5">
    <source>
        <dbReference type="ARBA" id="ARBA00023136"/>
    </source>
</evidence>
<feature type="transmembrane region" description="Helical" evidence="6">
    <location>
        <begin position="338"/>
        <end position="358"/>
    </location>
</feature>
<comment type="similarity">
    <text evidence="2">Belongs to the unc-93 family.</text>
</comment>
<dbReference type="RefSeq" id="XP_022345580.1">
    <property type="nucleotide sequence ID" value="XM_022489872.1"/>
</dbReference>
<dbReference type="Gene3D" id="1.20.1250.20">
    <property type="entry name" value="MFS general substrate transporter like domains"/>
    <property type="match status" value="1"/>
</dbReference>
<sequence length="461" mass="50456">MLKMTEKGLITYEEGEAKPIKKRLLMNFAAICIMWIFSFTAYSGLQNLESSLNPGVGVYSLAALTGGGLVSCLLAPVIISYIGSKGALVISWIALCVYVGANYYPAGYVLIPGAAVEGLATGLMWTAQGALVTSIAMEYARVTQGAFDDILSKFFGIFCAAFQSTQIWGNLVSSLVLVNDRTSLNLTSPPEYCGRNFCPLTIKPETKNVTKAGMHPESKIEIILLSVYMGFAAVGLFITVLMLRPMKQESNGPTESFRSKLLSTVRLLVTDSNMAMLVPFYLWTGLEQTIVFAEFTMAYVNCEIGIEWIGYTMICFGVTNTIGSPISGVLGKRVGRPTLFIVAMTLNIGALVAMELWHLARKQLIIFFVIPGVWGLADSIWQTQSAALVGLAFSDKQEPAFSNLRMFQALGFTLGYLYSNHLCEYLKLYIAGGQLVFSMILVFVVEFRLKRNAPKNGNLVI</sequence>
<feature type="transmembrane region" description="Helical" evidence="6">
    <location>
        <begin position="222"/>
        <end position="243"/>
    </location>
</feature>
<dbReference type="SUPFAM" id="SSF103473">
    <property type="entry name" value="MFS general substrate transporter"/>
    <property type="match status" value="2"/>
</dbReference>
<keyword evidence="5 6" id="KW-0472">Membrane</keyword>
<feature type="transmembrane region" description="Helical" evidence="6">
    <location>
        <begin position="304"/>
        <end position="326"/>
    </location>
</feature>
<feature type="transmembrane region" description="Helical" evidence="6">
    <location>
        <begin position="89"/>
        <end position="111"/>
    </location>
</feature>
<proteinExistence type="inferred from homology"/>
<name>A0A8B8EZT6_CRAVI</name>
<accession>A0A8B8EZT6</accession>
<dbReference type="PANTHER" id="PTHR19444">
    <property type="entry name" value="UNC-93 RELATED"/>
    <property type="match status" value="1"/>
</dbReference>
<organism evidence="7 9">
    <name type="scientific">Crassostrea virginica</name>
    <name type="common">Eastern oyster</name>
    <dbReference type="NCBI Taxonomy" id="6565"/>
    <lineage>
        <taxon>Eukaryota</taxon>
        <taxon>Metazoa</taxon>
        <taxon>Spiralia</taxon>
        <taxon>Lophotrochozoa</taxon>
        <taxon>Mollusca</taxon>
        <taxon>Bivalvia</taxon>
        <taxon>Autobranchia</taxon>
        <taxon>Pteriomorphia</taxon>
        <taxon>Ostreida</taxon>
        <taxon>Ostreoidea</taxon>
        <taxon>Ostreidae</taxon>
        <taxon>Crassostrea</taxon>
    </lineage>
</organism>
<evidence type="ECO:0000313" key="7">
    <source>
        <dbReference type="Proteomes" id="UP000694844"/>
    </source>
</evidence>
<dbReference type="GO" id="GO:0015459">
    <property type="term" value="F:potassium channel regulator activity"/>
    <property type="evidence" value="ECO:0007669"/>
    <property type="project" value="TreeGrafter"/>
</dbReference>
<reference evidence="8 9" key="1">
    <citation type="submission" date="2025-04" db="UniProtKB">
        <authorList>
            <consortium name="RefSeq"/>
        </authorList>
    </citation>
    <scope>IDENTIFICATION</scope>
    <source>
        <tissue evidence="8 9">Whole sample</tissue>
    </source>
</reference>
<evidence type="ECO:0000256" key="2">
    <source>
        <dbReference type="ARBA" id="ARBA00009172"/>
    </source>
</evidence>
<keyword evidence="3 6" id="KW-0812">Transmembrane</keyword>
<dbReference type="GO" id="GO:0006937">
    <property type="term" value="P:regulation of muscle contraction"/>
    <property type="evidence" value="ECO:0007669"/>
    <property type="project" value="TreeGrafter"/>
</dbReference>
<feature type="transmembrane region" description="Helical" evidence="6">
    <location>
        <begin position="24"/>
        <end position="45"/>
    </location>
</feature>
<comment type="subcellular location">
    <subcellularLocation>
        <location evidence="1">Membrane</location>
        <topology evidence="1">Multi-pass membrane protein</topology>
    </subcellularLocation>
</comment>
<feature type="transmembrane region" description="Helical" evidence="6">
    <location>
        <begin position="264"/>
        <end position="284"/>
    </location>
</feature>
<dbReference type="GO" id="GO:0005886">
    <property type="term" value="C:plasma membrane"/>
    <property type="evidence" value="ECO:0007669"/>
    <property type="project" value="TreeGrafter"/>
</dbReference>
<dbReference type="GO" id="GO:0043266">
    <property type="term" value="P:regulation of potassium ion transport"/>
    <property type="evidence" value="ECO:0007669"/>
    <property type="project" value="TreeGrafter"/>
</dbReference>
<protein>
    <submittedName>
        <fullName evidence="8 9">Protein unc-93 homolog A-like</fullName>
    </submittedName>
</protein>
<dbReference type="OrthoDB" id="78663at2759"/>
<dbReference type="AlphaFoldDB" id="A0A8B8EZT6"/>
<evidence type="ECO:0000256" key="1">
    <source>
        <dbReference type="ARBA" id="ARBA00004141"/>
    </source>
</evidence>
<feature type="transmembrane region" description="Helical" evidence="6">
    <location>
        <begin position="425"/>
        <end position="445"/>
    </location>
</feature>
<dbReference type="Pfam" id="PF05978">
    <property type="entry name" value="UNC-93"/>
    <property type="match status" value="1"/>
</dbReference>
<feature type="transmembrane region" description="Helical" evidence="6">
    <location>
        <begin position="123"/>
        <end position="142"/>
    </location>
</feature>
<dbReference type="InterPro" id="IPR036259">
    <property type="entry name" value="MFS_trans_sf"/>
</dbReference>
<dbReference type="GeneID" id="111138072"/>
<feature type="transmembrane region" description="Helical" evidence="6">
    <location>
        <begin position="57"/>
        <end position="82"/>
    </location>
</feature>
<evidence type="ECO:0000256" key="6">
    <source>
        <dbReference type="SAM" id="Phobius"/>
    </source>
</evidence>
<dbReference type="PANTHER" id="PTHR19444:SF11">
    <property type="entry name" value="UNC93-LIKE PROTEIN"/>
    <property type="match status" value="1"/>
</dbReference>
<dbReference type="InterPro" id="IPR051951">
    <property type="entry name" value="UNC-93_regulatory"/>
</dbReference>
<dbReference type="KEGG" id="cvn:111138072"/>
<dbReference type="RefSeq" id="XP_022345579.1">
    <property type="nucleotide sequence ID" value="XM_022489871.1"/>
</dbReference>
<evidence type="ECO:0000313" key="9">
    <source>
        <dbReference type="RefSeq" id="XP_022345580.1"/>
    </source>
</evidence>
<feature type="transmembrane region" description="Helical" evidence="6">
    <location>
        <begin position="364"/>
        <end position="381"/>
    </location>
</feature>
<dbReference type="GO" id="GO:0055120">
    <property type="term" value="C:striated muscle dense body"/>
    <property type="evidence" value="ECO:0007669"/>
    <property type="project" value="TreeGrafter"/>
</dbReference>